<evidence type="ECO:0000313" key="5">
    <source>
        <dbReference type="Proteomes" id="UP001152797"/>
    </source>
</evidence>
<evidence type="ECO:0000313" key="4">
    <source>
        <dbReference type="EMBL" id="CAL1136288.1"/>
    </source>
</evidence>
<dbReference type="EMBL" id="CAMXCT030000758">
    <property type="protein sequence ID" value="CAL4770225.1"/>
    <property type="molecule type" value="Genomic_DNA"/>
</dbReference>
<accession>A0A9P1C2G8</accession>
<name>A0A9P1C2G8_9DINO</name>
<dbReference type="Proteomes" id="UP001152797">
    <property type="component" value="Unassembled WGS sequence"/>
</dbReference>
<evidence type="ECO:0000256" key="1">
    <source>
        <dbReference type="SAM" id="MobiDB-lite"/>
    </source>
</evidence>
<keyword evidence="2" id="KW-0812">Transmembrane</keyword>
<gene>
    <name evidence="3" type="ORF">C1SCF055_LOCUS10572</name>
</gene>
<reference evidence="3" key="1">
    <citation type="submission" date="2022-10" db="EMBL/GenBank/DDBJ databases">
        <authorList>
            <person name="Chen Y."/>
            <person name="Dougan E. K."/>
            <person name="Chan C."/>
            <person name="Rhodes N."/>
            <person name="Thang M."/>
        </authorList>
    </citation>
    <scope>NUCLEOTIDE SEQUENCE</scope>
</reference>
<proteinExistence type="predicted"/>
<organism evidence="3">
    <name type="scientific">Cladocopium goreaui</name>
    <dbReference type="NCBI Taxonomy" id="2562237"/>
    <lineage>
        <taxon>Eukaryota</taxon>
        <taxon>Sar</taxon>
        <taxon>Alveolata</taxon>
        <taxon>Dinophyceae</taxon>
        <taxon>Suessiales</taxon>
        <taxon>Symbiodiniaceae</taxon>
        <taxon>Cladocopium</taxon>
    </lineage>
</organism>
<reference evidence="4" key="2">
    <citation type="submission" date="2024-04" db="EMBL/GenBank/DDBJ databases">
        <authorList>
            <person name="Chen Y."/>
            <person name="Shah S."/>
            <person name="Dougan E. K."/>
            <person name="Thang M."/>
            <person name="Chan C."/>
        </authorList>
    </citation>
    <scope>NUCLEOTIDE SEQUENCE [LARGE SCALE GENOMIC DNA]</scope>
</reference>
<feature type="transmembrane region" description="Helical" evidence="2">
    <location>
        <begin position="20"/>
        <end position="38"/>
    </location>
</feature>
<protein>
    <submittedName>
        <fullName evidence="3">Uncharacterized protein</fullName>
    </submittedName>
</protein>
<evidence type="ECO:0000256" key="2">
    <source>
        <dbReference type="SAM" id="Phobius"/>
    </source>
</evidence>
<keyword evidence="5" id="KW-1185">Reference proteome</keyword>
<dbReference type="EMBL" id="CAMXCT010000758">
    <property type="protein sequence ID" value="CAI3982913.1"/>
    <property type="molecule type" value="Genomic_DNA"/>
</dbReference>
<feature type="region of interest" description="Disordered" evidence="1">
    <location>
        <begin position="150"/>
        <end position="187"/>
    </location>
</feature>
<keyword evidence="2" id="KW-0472">Membrane</keyword>
<dbReference type="EMBL" id="CAMXCT020000758">
    <property type="protein sequence ID" value="CAL1136288.1"/>
    <property type="molecule type" value="Genomic_DNA"/>
</dbReference>
<comment type="caution">
    <text evidence="3">The sequence shown here is derived from an EMBL/GenBank/DDBJ whole genome shotgun (WGS) entry which is preliminary data.</text>
</comment>
<keyword evidence="2" id="KW-1133">Transmembrane helix</keyword>
<sequence length="235" mass="25736">MEVSEVCPTGQASAQGDGNFWLLLAMLFMLVLVVGLAVKGCFMLRQTATDSTHCWNQVGDEDSYIATQEERLEQFLAELKDEIQTVSNETSMTHDYASGLHYAIVGHGGYLRNGLSHQPWVHLSTLERANLVTARVMGSAAYMRSLRQRFAPQGPSDETDVNAMDTSDDGNNDAMPSAMPEATTPSSAESISGMVDFLKAEHLGCLERGELWDANAIQRVILNFLESSANQLVET</sequence>
<dbReference type="AlphaFoldDB" id="A0A9P1C2G8"/>
<evidence type="ECO:0000313" key="3">
    <source>
        <dbReference type="EMBL" id="CAI3982913.1"/>
    </source>
</evidence>